<evidence type="ECO:0000313" key="2">
    <source>
        <dbReference type="EMBL" id="MFM1728794.1"/>
    </source>
</evidence>
<gene>
    <name evidence="2" type="ORF">ABEU19_002291</name>
</gene>
<proteinExistence type="predicted"/>
<protein>
    <submittedName>
        <fullName evidence="2">Uncharacterized protein</fullName>
    </submittedName>
</protein>
<comment type="caution">
    <text evidence="2">The sequence shown here is derived from an EMBL/GenBank/DDBJ whole genome shotgun (WGS) entry which is preliminary data.</text>
</comment>
<sequence>MTSEVEDGRTSTAIPSCGPPLVDIVDTMKMRDIGIVALAGGIATAGAIYLHERPPDRPDAAQVVPQVTCLDPGMFPGHFSPPTPQSFTPPRSGTIPNGFDPVAVVTCDSVWGGTYFGPDGQNPAGTTEIVDEVRREGDLSELLTALSERSDPQAWGIEAWWGGKPGRGPTDDRCTPGTTCPLLWLVDRDGRAIRPSLPVTRSGAPKVDAHYAIVRLPVVSRIEHRLDVPTTTG</sequence>
<reference evidence="2 3" key="1">
    <citation type="submission" date="2023-11" db="EMBL/GenBank/DDBJ databases">
        <authorList>
            <person name="Val-Calvo J."/>
            <person name="Scortti M."/>
            <person name="Vazquez-Boland J."/>
        </authorList>
    </citation>
    <scope>NUCLEOTIDE SEQUENCE [LARGE SCALE GENOMIC DNA]</scope>
    <source>
        <strain evidence="2 3">DSM 46662</strain>
    </source>
</reference>
<keyword evidence="1" id="KW-0472">Membrane</keyword>
<keyword evidence="1" id="KW-0812">Transmembrane</keyword>
<name>A0ABW9FU62_9NOCA</name>
<accession>A0ABW9FU62</accession>
<keyword evidence="3" id="KW-1185">Reference proteome</keyword>
<evidence type="ECO:0000256" key="1">
    <source>
        <dbReference type="SAM" id="Phobius"/>
    </source>
</evidence>
<dbReference type="RefSeq" id="WP_348605153.1">
    <property type="nucleotide sequence ID" value="NZ_CP157276.1"/>
</dbReference>
<dbReference type="Proteomes" id="UP001629744">
    <property type="component" value="Unassembled WGS sequence"/>
</dbReference>
<feature type="transmembrane region" description="Helical" evidence="1">
    <location>
        <begin position="33"/>
        <end position="50"/>
    </location>
</feature>
<dbReference type="EMBL" id="JBDLNU010000002">
    <property type="protein sequence ID" value="MFM1728794.1"/>
    <property type="molecule type" value="Genomic_DNA"/>
</dbReference>
<organism evidence="2 3">
    <name type="scientific">Prescottella soli</name>
    <dbReference type="NCBI Taxonomy" id="1543852"/>
    <lineage>
        <taxon>Bacteria</taxon>
        <taxon>Bacillati</taxon>
        <taxon>Actinomycetota</taxon>
        <taxon>Actinomycetes</taxon>
        <taxon>Mycobacteriales</taxon>
        <taxon>Nocardiaceae</taxon>
        <taxon>Prescottella</taxon>
    </lineage>
</organism>
<keyword evidence="1" id="KW-1133">Transmembrane helix</keyword>
<evidence type="ECO:0000313" key="3">
    <source>
        <dbReference type="Proteomes" id="UP001629744"/>
    </source>
</evidence>